<dbReference type="EMBL" id="CP126446">
    <property type="protein sequence ID" value="WIF97750.1"/>
    <property type="molecule type" value="Genomic_DNA"/>
</dbReference>
<dbReference type="Pfam" id="PF06013">
    <property type="entry name" value="WXG100"/>
    <property type="match status" value="1"/>
</dbReference>
<dbReference type="RefSeq" id="WP_231417866.1">
    <property type="nucleotide sequence ID" value="NZ_CP126446.1"/>
</dbReference>
<sequence>MSVEGIHISLGEVQKTAGSIRTINQNLALRLEEIQKEMNNLSSTWQSDASETIRANFNALAPKFETYREVVDSYAKFLDNTVTNYEAAETSINSNAQAFK</sequence>
<reference evidence="2 3" key="1">
    <citation type="submission" date="2023-05" db="EMBL/GenBank/DDBJ databases">
        <title>Comparative genomics reveals the evidence of polycyclic aromatic hydrocarbons degradation in moderately halophilic genus Pontibacillus.</title>
        <authorList>
            <person name="Yang H."/>
            <person name="Qian Z."/>
        </authorList>
    </citation>
    <scope>NUCLEOTIDE SEQUENCE [LARGE SCALE GENOMIC DNA]</scope>
    <source>
        <strain evidence="3">HN14</strain>
    </source>
</reference>
<dbReference type="InterPro" id="IPR036689">
    <property type="entry name" value="ESAT-6-like_sf"/>
</dbReference>
<protein>
    <recommendedName>
        <fullName evidence="1">ESAT-6-like protein</fullName>
    </recommendedName>
</protein>
<comment type="similarity">
    <text evidence="1">Belongs to the WXG100 family.</text>
</comment>
<name>A0ABY8UZC1_9BACI</name>
<organism evidence="2 3">
    <name type="scientific">Pontibacillus chungwhensis</name>
    <dbReference type="NCBI Taxonomy" id="265426"/>
    <lineage>
        <taxon>Bacteria</taxon>
        <taxon>Bacillati</taxon>
        <taxon>Bacillota</taxon>
        <taxon>Bacilli</taxon>
        <taxon>Bacillales</taxon>
        <taxon>Bacillaceae</taxon>
        <taxon>Pontibacillus</taxon>
    </lineage>
</organism>
<gene>
    <name evidence="2" type="ORF">QNI29_18805</name>
</gene>
<dbReference type="Proteomes" id="UP001236652">
    <property type="component" value="Chromosome"/>
</dbReference>
<accession>A0ABY8UZC1</accession>
<dbReference type="Gene3D" id="1.10.287.1060">
    <property type="entry name" value="ESAT-6-like"/>
    <property type="match status" value="1"/>
</dbReference>
<evidence type="ECO:0000313" key="3">
    <source>
        <dbReference type="Proteomes" id="UP001236652"/>
    </source>
</evidence>
<evidence type="ECO:0000256" key="1">
    <source>
        <dbReference type="RuleBase" id="RU362001"/>
    </source>
</evidence>
<evidence type="ECO:0000313" key="2">
    <source>
        <dbReference type="EMBL" id="WIF97750.1"/>
    </source>
</evidence>
<dbReference type="NCBIfam" id="TIGR03930">
    <property type="entry name" value="WXG100_ESAT6"/>
    <property type="match status" value="1"/>
</dbReference>
<dbReference type="NCBIfam" id="NF035934">
    <property type="entry name" value="ESAT6_2"/>
    <property type="match status" value="1"/>
</dbReference>
<keyword evidence="3" id="KW-1185">Reference proteome</keyword>
<proteinExistence type="inferred from homology"/>
<dbReference type="SUPFAM" id="SSF140453">
    <property type="entry name" value="EsxAB dimer-like"/>
    <property type="match status" value="1"/>
</dbReference>
<dbReference type="InterPro" id="IPR010310">
    <property type="entry name" value="T7SS_ESAT-6-like"/>
</dbReference>